<keyword evidence="4" id="KW-1185">Reference proteome</keyword>
<dbReference type="RefSeq" id="WP_196913526.1">
    <property type="nucleotide sequence ID" value="NZ_JADTFC010000098.1"/>
</dbReference>
<feature type="domain" description="Integrase catalytic" evidence="2">
    <location>
        <begin position="253"/>
        <end position="449"/>
    </location>
</feature>
<feature type="region of interest" description="Disordered" evidence="1">
    <location>
        <begin position="635"/>
        <end position="661"/>
    </location>
</feature>
<reference evidence="3 4" key="1">
    <citation type="submission" date="2020-11" db="EMBL/GenBank/DDBJ databases">
        <title>Enhanced detection system for hospital associated transmission using whole genome sequencing surveillance.</title>
        <authorList>
            <person name="Harrison L.H."/>
            <person name="Van Tyne D."/>
            <person name="Marsh J.W."/>
            <person name="Griffith M.P."/>
            <person name="Snyder D.J."/>
            <person name="Cooper V.S."/>
            <person name="Mustapha M."/>
        </authorList>
    </citation>
    <scope>NUCLEOTIDE SEQUENCE [LARGE SCALE GENOMIC DNA]</scope>
    <source>
        <strain evidence="3 4">PSA00705</strain>
    </source>
</reference>
<evidence type="ECO:0000256" key="1">
    <source>
        <dbReference type="SAM" id="MobiDB-lite"/>
    </source>
</evidence>
<dbReference type="Gene3D" id="3.30.420.10">
    <property type="entry name" value="Ribonuclease H-like superfamily/Ribonuclease H"/>
    <property type="match status" value="1"/>
</dbReference>
<gene>
    <name evidence="3" type="ORF">I5I61_26750</name>
</gene>
<sequence>MNTTLISKPEFEVKIGEHYRYRLTNVEVMAIEAERVQLRSLDSNKNIFFQSHTRLLVDNRKGYFQKIQEAPFLGEACNVIGALSDQARKKLNRKLTYIEACLERLGGSLAVEKTQAVLQEIASTINDKRKPSYSSLYKWTRTYLTSGRNPISLLPQKVRSRQLRIERQPEVIQALIRYCCDLLFFCPTPCTISATVEAIEYSIVDANKGRPIFDQISCPSKSTLRRIIQELDTFETDSHQLGRSAAYRNQHWSRKFPELRSLLLRVECDTQLLDLYVVDKYGNPIGRPWLTIALEDASRRVIGWDLSLNPPSIEKTIRAIKSSLSSANERNGLALFYITDNGSEFIADKLKSCLQLMGAHITFCEPGAPNQKPFVERWFHTLNTALIHHIKGTTFSSIIDKGPYDSEKEATHTLDEVRSIIGNWLDTIYHIDRHSSLRTSPNRFWDSHISNIFPPIRYSENDLKRIFLSMKYVTPNNSRVGFLGLEWSGPSVKYLATLNQNHGRNKRHHRSNKLILLYDPSDLGIAYIAHPSTPDDVHTVTATSEYQKDLTLHMHELIRDEIKNQEKDFNYEIARDNRARLNLKLAEEYAKKRKVKRIARLYEEGSVPSEPQDTVLNPEAPQTDFVIDPNRHLLQSKTPQRPITIEVKHKLSQGDPHEHSN</sequence>
<dbReference type="EMBL" id="JADTFC010000098">
    <property type="protein sequence ID" value="MBG6291071.1"/>
    <property type="molecule type" value="Genomic_DNA"/>
</dbReference>
<dbReference type="InterPro" id="IPR036397">
    <property type="entry name" value="RNaseH_sf"/>
</dbReference>
<evidence type="ECO:0000313" key="4">
    <source>
        <dbReference type="Proteomes" id="UP000608450"/>
    </source>
</evidence>
<accession>A0ABS0KSJ8</accession>
<dbReference type="Proteomes" id="UP000608450">
    <property type="component" value="Unassembled WGS sequence"/>
</dbReference>
<dbReference type="InterPro" id="IPR001584">
    <property type="entry name" value="Integrase_cat-core"/>
</dbReference>
<evidence type="ECO:0000259" key="2">
    <source>
        <dbReference type="PROSITE" id="PS50994"/>
    </source>
</evidence>
<protein>
    <submittedName>
        <fullName evidence="3">Transposase family protein</fullName>
    </submittedName>
</protein>
<proteinExistence type="predicted"/>
<comment type="caution">
    <text evidence="3">The sequence shown here is derived from an EMBL/GenBank/DDBJ whole genome shotgun (WGS) entry which is preliminary data.</text>
</comment>
<name>A0ABS0KSJ8_PSENT</name>
<dbReference type="PROSITE" id="PS50994">
    <property type="entry name" value="INTEGRASE"/>
    <property type="match status" value="1"/>
</dbReference>
<organism evidence="3 4">
    <name type="scientific">Pseudomonas nitroreducens</name>
    <dbReference type="NCBI Taxonomy" id="46680"/>
    <lineage>
        <taxon>Bacteria</taxon>
        <taxon>Pseudomonadati</taxon>
        <taxon>Pseudomonadota</taxon>
        <taxon>Gammaproteobacteria</taxon>
        <taxon>Pseudomonadales</taxon>
        <taxon>Pseudomonadaceae</taxon>
        <taxon>Pseudomonas</taxon>
    </lineage>
</organism>
<evidence type="ECO:0000313" key="3">
    <source>
        <dbReference type="EMBL" id="MBG6291071.1"/>
    </source>
</evidence>
<dbReference type="SUPFAM" id="SSF53098">
    <property type="entry name" value="Ribonuclease H-like"/>
    <property type="match status" value="1"/>
</dbReference>
<dbReference type="InterPro" id="IPR012337">
    <property type="entry name" value="RNaseH-like_sf"/>
</dbReference>